<name>A0A5B9W690_9BACT</name>
<protein>
    <submittedName>
        <fullName evidence="10">FtsX-like permease family protein</fullName>
    </submittedName>
</protein>
<keyword evidence="3" id="KW-1003">Cell membrane</keyword>
<gene>
    <name evidence="10" type="ORF">OJF2_47320</name>
</gene>
<feature type="transmembrane region" description="Helical" evidence="7">
    <location>
        <begin position="16"/>
        <end position="41"/>
    </location>
</feature>
<dbReference type="Proteomes" id="UP000324233">
    <property type="component" value="Chromosome"/>
</dbReference>
<evidence type="ECO:0000259" key="8">
    <source>
        <dbReference type="Pfam" id="PF02687"/>
    </source>
</evidence>
<dbReference type="OrthoDB" id="9768465at2"/>
<keyword evidence="4 7" id="KW-0812">Transmembrane</keyword>
<keyword evidence="5 7" id="KW-1133">Transmembrane helix</keyword>
<dbReference type="RefSeq" id="WP_148595886.1">
    <property type="nucleotide sequence ID" value="NZ_CP042997.1"/>
</dbReference>
<evidence type="ECO:0000313" key="11">
    <source>
        <dbReference type="Proteomes" id="UP000324233"/>
    </source>
</evidence>
<dbReference type="PANTHER" id="PTHR43738:SF1">
    <property type="entry name" value="HEMIN TRANSPORT SYSTEM PERMEASE PROTEIN HRTB-RELATED"/>
    <property type="match status" value="1"/>
</dbReference>
<feature type="transmembrane region" description="Helical" evidence="7">
    <location>
        <begin position="306"/>
        <end position="328"/>
    </location>
</feature>
<feature type="domain" description="ABC3 transporter permease C-terminal" evidence="8">
    <location>
        <begin position="258"/>
        <end position="369"/>
    </location>
</feature>
<dbReference type="KEGG" id="agv:OJF2_47320"/>
<dbReference type="InterPro" id="IPR051125">
    <property type="entry name" value="ABC-4/HrtB_transporter"/>
</dbReference>
<evidence type="ECO:0000256" key="3">
    <source>
        <dbReference type="ARBA" id="ARBA00022475"/>
    </source>
</evidence>
<keyword evidence="11" id="KW-1185">Reference proteome</keyword>
<dbReference type="EMBL" id="CP042997">
    <property type="protein sequence ID" value="QEH36172.1"/>
    <property type="molecule type" value="Genomic_DNA"/>
</dbReference>
<comment type="subcellular location">
    <subcellularLocation>
        <location evidence="1">Cell membrane</location>
        <topology evidence="1">Multi-pass membrane protein</topology>
    </subcellularLocation>
</comment>
<dbReference type="AlphaFoldDB" id="A0A5B9W690"/>
<dbReference type="InterPro" id="IPR025857">
    <property type="entry name" value="MacB_PCD"/>
</dbReference>
<feature type="transmembrane region" description="Helical" evidence="7">
    <location>
        <begin position="251"/>
        <end position="275"/>
    </location>
</feature>
<reference evidence="10 11" key="1">
    <citation type="submission" date="2019-08" db="EMBL/GenBank/DDBJ databases">
        <title>Deep-cultivation of Planctomycetes and their phenomic and genomic characterization uncovers novel biology.</title>
        <authorList>
            <person name="Wiegand S."/>
            <person name="Jogler M."/>
            <person name="Boedeker C."/>
            <person name="Pinto D."/>
            <person name="Vollmers J."/>
            <person name="Rivas-Marin E."/>
            <person name="Kohn T."/>
            <person name="Peeters S.H."/>
            <person name="Heuer A."/>
            <person name="Rast P."/>
            <person name="Oberbeckmann S."/>
            <person name="Bunk B."/>
            <person name="Jeske O."/>
            <person name="Meyerdierks A."/>
            <person name="Storesund J.E."/>
            <person name="Kallscheuer N."/>
            <person name="Luecker S."/>
            <person name="Lage O.M."/>
            <person name="Pohl T."/>
            <person name="Merkel B.J."/>
            <person name="Hornburger P."/>
            <person name="Mueller R.-W."/>
            <person name="Bruemmer F."/>
            <person name="Labrenz M."/>
            <person name="Spormann A.M."/>
            <person name="Op den Camp H."/>
            <person name="Overmann J."/>
            <person name="Amann R."/>
            <person name="Jetten M.S.M."/>
            <person name="Mascher T."/>
            <person name="Medema M.H."/>
            <person name="Devos D.P."/>
            <person name="Kaster A.-K."/>
            <person name="Ovreas L."/>
            <person name="Rohde M."/>
            <person name="Galperin M.Y."/>
            <person name="Jogler C."/>
        </authorList>
    </citation>
    <scope>NUCLEOTIDE SEQUENCE [LARGE SCALE GENOMIC DNA]</scope>
    <source>
        <strain evidence="10 11">OJF2</strain>
    </source>
</reference>
<organism evidence="10 11">
    <name type="scientific">Aquisphaera giovannonii</name>
    <dbReference type="NCBI Taxonomy" id="406548"/>
    <lineage>
        <taxon>Bacteria</taxon>
        <taxon>Pseudomonadati</taxon>
        <taxon>Planctomycetota</taxon>
        <taxon>Planctomycetia</taxon>
        <taxon>Isosphaerales</taxon>
        <taxon>Isosphaeraceae</taxon>
        <taxon>Aquisphaera</taxon>
    </lineage>
</organism>
<evidence type="ECO:0000256" key="1">
    <source>
        <dbReference type="ARBA" id="ARBA00004651"/>
    </source>
</evidence>
<dbReference type="InterPro" id="IPR003838">
    <property type="entry name" value="ABC3_permease_C"/>
</dbReference>
<sequence length="375" mass="41082">MVDLAIKMLLDDKARFLATVLGVGFSVALVLVQVGLFFGLLENASITIEKLDADLWVMARNTPNVDFGNPFPETQVQRVRSVPGVELADNLIVWYAVVSLPTGAKESVIYYGLDDFRRWGFPWNVSEGDTADLRRGRFVILDESAERRFGRFAAGDEREFQGRRLKIIGRTRDARSFTTNPMAFLDYRLAQQLSPEELGGQTTFILVKVAKGASVEEVRREIRARLPHNDVHTKAEWAEISRKYWIESTGLGMTIFLTVFLGALVGVVIVAQTLYASTAEHLPEFGTIKALGGRDLDVCGLIGEQAMFAAALGFGVGLALSLGLGPFLETLDMKMAITPAMGATVFVGTQILCLSAALLSFRKVAAIDPAIVFRG</sequence>
<proteinExistence type="predicted"/>
<evidence type="ECO:0000256" key="7">
    <source>
        <dbReference type="SAM" id="Phobius"/>
    </source>
</evidence>
<evidence type="ECO:0000259" key="9">
    <source>
        <dbReference type="Pfam" id="PF12704"/>
    </source>
</evidence>
<evidence type="ECO:0000256" key="6">
    <source>
        <dbReference type="ARBA" id="ARBA00023136"/>
    </source>
</evidence>
<keyword evidence="6 7" id="KW-0472">Membrane</keyword>
<keyword evidence="2" id="KW-0813">Transport</keyword>
<feature type="transmembrane region" description="Helical" evidence="7">
    <location>
        <begin position="340"/>
        <end position="361"/>
    </location>
</feature>
<feature type="domain" description="MacB-like periplasmic core" evidence="9">
    <location>
        <begin position="17"/>
        <end position="224"/>
    </location>
</feature>
<evidence type="ECO:0000313" key="10">
    <source>
        <dbReference type="EMBL" id="QEH36172.1"/>
    </source>
</evidence>
<evidence type="ECO:0000256" key="2">
    <source>
        <dbReference type="ARBA" id="ARBA00022448"/>
    </source>
</evidence>
<dbReference type="Pfam" id="PF12704">
    <property type="entry name" value="MacB_PCD"/>
    <property type="match status" value="1"/>
</dbReference>
<evidence type="ECO:0000256" key="4">
    <source>
        <dbReference type="ARBA" id="ARBA00022692"/>
    </source>
</evidence>
<accession>A0A5B9W690</accession>
<dbReference type="GO" id="GO:0005886">
    <property type="term" value="C:plasma membrane"/>
    <property type="evidence" value="ECO:0007669"/>
    <property type="project" value="UniProtKB-SubCell"/>
</dbReference>
<dbReference type="Pfam" id="PF02687">
    <property type="entry name" value="FtsX"/>
    <property type="match status" value="1"/>
</dbReference>
<dbReference type="PANTHER" id="PTHR43738">
    <property type="entry name" value="ABC TRANSPORTER, MEMBRANE PROTEIN"/>
    <property type="match status" value="1"/>
</dbReference>
<evidence type="ECO:0000256" key="5">
    <source>
        <dbReference type="ARBA" id="ARBA00022989"/>
    </source>
</evidence>